<protein>
    <submittedName>
        <fullName evidence="2">Glycerophosphodiester phosphodiesterase</fullName>
    </submittedName>
</protein>
<dbReference type="InterPro" id="IPR017946">
    <property type="entry name" value="PLC-like_Pdiesterase_TIM-brl"/>
</dbReference>
<dbReference type="EMBL" id="JAHLFS010000050">
    <property type="protein sequence ID" value="MBU3851807.1"/>
    <property type="molecule type" value="Genomic_DNA"/>
</dbReference>
<sequence>MIKTMIWGHRGYPAKFPENSMAGFRYVLDHHIEGIEFDVHLTRDNVPVIMHDEDIRRTTNGKGYIKRFTLAELRRFKLANGEPIPTLDEFLTLVENKDVHLNLEFKTDKFAYPDIEKIVLAKVSQYHLRYPVIYSSFNMQTLRNCEALAPDGNYCFLKKTPLLHPLAVVQREHLSGLHLHFYQDVPGVVERIWTVDEPHIAIMLFRKQVDGIFTNNFEAMTILRNKLSQAAQFID</sequence>
<dbReference type="PROSITE" id="PS51704">
    <property type="entry name" value="GP_PDE"/>
    <property type="match status" value="1"/>
</dbReference>
<gene>
    <name evidence="2" type="ORF">H9901_03815</name>
</gene>
<dbReference type="AlphaFoldDB" id="A0A948X0S0"/>
<dbReference type="PANTHER" id="PTHR46211">
    <property type="entry name" value="GLYCEROPHOSPHORYL DIESTER PHOSPHODIESTERASE"/>
    <property type="match status" value="1"/>
</dbReference>
<dbReference type="GO" id="GO:0006629">
    <property type="term" value="P:lipid metabolic process"/>
    <property type="evidence" value="ECO:0007669"/>
    <property type="project" value="InterPro"/>
</dbReference>
<comment type="caution">
    <text evidence="2">The sequence shown here is derived from an EMBL/GenBank/DDBJ whole genome shotgun (WGS) entry which is preliminary data.</text>
</comment>
<evidence type="ECO:0000259" key="1">
    <source>
        <dbReference type="PROSITE" id="PS51704"/>
    </source>
</evidence>
<dbReference type="SUPFAM" id="SSF51695">
    <property type="entry name" value="PLC-like phosphodiesterases"/>
    <property type="match status" value="1"/>
</dbReference>
<dbReference type="PANTHER" id="PTHR46211:SF1">
    <property type="entry name" value="GLYCEROPHOSPHODIESTER PHOSPHODIESTERASE, CYTOPLASMIC"/>
    <property type="match status" value="1"/>
</dbReference>
<dbReference type="Proteomes" id="UP000777303">
    <property type="component" value="Unassembled WGS sequence"/>
</dbReference>
<reference evidence="2" key="2">
    <citation type="submission" date="2021-04" db="EMBL/GenBank/DDBJ databases">
        <authorList>
            <person name="Gilroy R."/>
        </authorList>
    </citation>
    <scope>NUCLEOTIDE SEQUENCE</scope>
    <source>
        <strain evidence="2">F6-6636</strain>
    </source>
</reference>
<reference evidence="2" key="1">
    <citation type="journal article" date="2021" name="PeerJ">
        <title>Extensive microbial diversity within the chicken gut microbiome revealed by metagenomics and culture.</title>
        <authorList>
            <person name="Gilroy R."/>
            <person name="Ravi A."/>
            <person name="Getino M."/>
            <person name="Pursley I."/>
            <person name="Horton D.L."/>
            <person name="Alikhan N.F."/>
            <person name="Baker D."/>
            <person name="Gharbi K."/>
            <person name="Hall N."/>
            <person name="Watson M."/>
            <person name="Adriaenssens E.M."/>
            <person name="Foster-Nyarko E."/>
            <person name="Jarju S."/>
            <person name="Secka A."/>
            <person name="Antonio M."/>
            <person name="Oren A."/>
            <person name="Chaudhuri R.R."/>
            <person name="La Ragione R."/>
            <person name="Hildebrand F."/>
            <person name="Pallen M.J."/>
        </authorList>
    </citation>
    <scope>NUCLEOTIDE SEQUENCE</scope>
    <source>
        <strain evidence="2">F6-6636</strain>
    </source>
</reference>
<organism evidence="2 3">
    <name type="scientific">Candidatus Paralactobacillus gallistercoris</name>
    <dbReference type="NCBI Taxonomy" id="2838724"/>
    <lineage>
        <taxon>Bacteria</taxon>
        <taxon>Bacillati</taxon>
        <taxon>Bacillota</taxon>
        <taxon>Bacilli</taxon>
        <taxon>Lactobacillales</taxon>
        <taxon>Lactobacillaceae</taxon>
        <taxon>Lactobacillus</taxon>
    </lineage>
</organism>
<evidence type="ECO:0000313" key="2">
    <source>
        <dbReference type="EMBL" id="MBU3851807.1"/>
    </source>
</evidence>
<proteinExistence type="predicted"/>
<accession>A0A948X0S0</accession>
<evidence type="ECO:0000313" key="3">
    <source>
        <dbReference type="Proteomes" id="UP000777303"/>
    </source>
</evidence>
<feature type="domain" description="GP-PDE" evidence="1">
    <location>
        <begin position="4"/>
        <end position="235"/>
    </location>
</feature>
<dbReference type="GO" id="GO:0008081">
    <property type="term" value="F:phosphoric diester hydrolase activity"/>
    <property type="evidence" value="ECO:0007669"/>
    <property type="project" value="InterPro"/>
</dbReference>
<dbReference type="InterPro" id="IPR030395">
    <property type="entry name" value="GP_PDE_dom"/>
</dbReference>
<dbReference type="Pfam" id="PF03009">
    <property type="entry name" value="GDPD"/>
    <property type="match status" value="1"/>
</dbReference>
<dbReference type="Gene3D" id="3.20.20.190">
    <property type="entry name" value="Phosphatidylinositol (PI) phosphodiesterase"/>
    <property type="match status" value="1"/>
</dbReference>
<name>A0A948X0S0_9LACO</name>